<dbReference type="RefSeq" id="XP_028465721.1">
    <property type="nucleotide sequence ID" value="XM_028607032.1"/>
</dbReference>
<dbReference type="AlphaFoldDB" id="A0A3N2PTT0"/>
<sequence length="98" mass="10933">MSPVSASSSTGSVVRSGSVCSPKHETETLMSSLEQAIRQQHVFSRPPVSGGGDFTDLNDIPQLFWGSDQARTWRQHYEDARITQSTKNFICMNHQLCF</sequence>
<dbReference type="EMBL" id="ML119056">
    <property type="protein sequence ID" value="ROT37915.1"/>
    <property type="molecule type" value="Genomic_DNA"/>
</dbReference>
<keyword evidence="3" id="KW-1185">Reference proteome</keyword>
<proteinExistence type="predicted"/>
<evidence type="ECO:0000256" key="1">
    <source>
        <dbReference type="SAM" id="MobiDB-lite"/>
    </source>
</evidence>
<organism evidence="2 3">
    <name type="scientific">Sodiomyces alkalinus (strain CBS 110278 / VKM F-3762 / F11)</name>
    <name type="common">Alkaliphilic filamentous fungus</name>
    <dbReference type="NCBI Taxonomy" id="1314773"/>
    <lineage>
        <taxon>Eukaryota</taxon>
        <taxon>Fungi</taxon>
        <taxon>Dikarya</taxon>
        <taxon>Ascomycota</taxon>
        <taxon>Pezizomycotina</taxon>
        <taxon>Sordariomycetes</taxon>
        <taxon>Hypocreomycetidae</taxon>
        <taxon>Glomerellales</taxon>
        <taxon>Plectosphaerellaceae</taxon>
        <taxon>Sodiomyces</taxon>
    </lineage>
</organism>
<accession>A0A3N2PTT0</accession>
<gene>
    <name evidence="2" type="ORF">SODALDRAFT_177043</name>
</gene>
<feature type="region of interest" description="Disordered" evidence="1">
    <location>
        <begin position="1"/>
        <end position="26"/>
    </location>
</feature>
<evidence type="ECO:0000313" key="3">
    <source>
        <dbReference type="Proteomes" id="UP000272025"/>
    </source>
</evidence>
<dbReference type="Proteomes" id="UP000272025">
    <property type="component" value="Unassembled WGS sequence"/>
</dbReference>
<name>A0A3N2PTT0_SODAK</name>
<feature type="compositionally biased region" description="Low complexity" evidence="1">
    <location>
        <begin position="1"/>
        <end position="21"/>
    </location>
</feature>
<dbReference type="GeneID" id="39575510"/>
<reference evidence="2 3" key="1">
    <citation type="journal article" date="2018" name="Mol. Ecol.">
        <title>The obligate alkalophilic soda-lake fungus Sodiomyces alkalinus has shifted to a protein diet.</title>
        <authorList>
            <person name="Grum-Grzhimaylo A.A."/>
            <person name="Falkoski D.L."/>
            <person name="van den Heuvel J."/>
            <person name="Valero-Jimenez C.A."/>
            <person name="Min B."/>
            <person name="Choi I.G."/>
            <person name="Lipzen A."/>
            <person name="Daum C.G."/>
            <person name="Aanen D.K."/>
            <person name="Tsang A."/>
            <person name="Henrissat B."/>
            <person name="Bilanenko E.N."/>
            <person name="de Vries R.P."/>
            <person name="van Kan J.A.L."/>
            <person name="Grigoriev I.V."/>
            <person name="Debets A.J.M."/>
        </authorList>
    </citation>
    <scope>NUCLEOTIDE SEQUENCE [LARGE SCALE GENOMIC DNA]</scope>
    <source>
        <strain evidence="2 3">F11</strain>
    </source>
</reference>
<evidence type="ECO:0000313" key="2">
    <source>
        <dbReference type="EMBL" id="ROT37915.1"/>
    </source>
</evidence>
<protein>
    <submittedName>
        <fullName evidence="2">Uncharacterized protein</fullName>
    </submittedName>
</protein>